<reference evidence="3" key="1">
    <citation type="submission" date="2023-03" db="EMBL/GenBank/DDBJ databases">
        <title>Massive genome expansion in bonnet fungi (Mycena s.s.) driven by repeated elements and novel gene families across ecological guilds.</title>
        <authorList>
            <consortium name="Lawrence Berkeley National Laboratory"/>
            <person name="Harder C.B."/>
            <person name="Miyauchi S."/>
            <person name="Viragh M."/>
            <person name="Kuo A."/>
            <person name="Thoen E."/>
            <person name="Andreopoulos B."/>
            <person name="Lu D."/>
            <person name="Skrede I."/>
            <person name="Drula E."/>
            <person name="Henrissat B."/>
            <person name="Morin E."/>
            <person name="Kohler A."/>
            <person name="Barry K."/>
            <person name="LaButti K."/>
            <person name="Morin E."/>
            <person name="Salamov A."/>
            <person name="Lipzen A."/>
            <person name="Mereny Z."/>
            <person name="Hegedus B."/>
            <person name="Baldrian P."/>
            <person name="Stursova M."/>
            <person name="Weitz H."/>
            <person name="Taylor A."/>
            <person name="Grigoriev I.V."/>
            <person name="Nagy L.G."/>
            <person name="Martin F."/>
            <person name="Kauserud H."/>
        </authorList>
    </citation>
    <scope>NUCLEOTIDE SEQUENCE</scope>
    <source>
        <strain evidence="3">CBHHK002</strain>
    </source>
</reference>
<dbReference type="AlphaFoldDB" id="A0AAD6ZHB6"/>
<dbReference type="SMART" id="SM00220">
    <property type="entry name" value="S_TKc"/>
    <property type="match status" value="1"/>
</dbReference>
<dbReference type="InterPro" id="IPR000719">
    <property type="entry name" value="Prot_kinase_dom"/>
</dbReference>
<evidence type="ECO:0000313" key="4">
    <source>
        <dbReference type="Proteomes" id="UP001218218"/>
    </source>
</evidence>
<evidence type="ECO:0000259" key="2">
    <source>
        <dbReference type="PROSITE" id="PS50011"/>
    </source>
</evidence>
<dbReference type="Gene3D" id="1.10.510.10">
    <property type="entry name" value="Transferase(Phosphotransferase) domain 1"/>
    <property type="match status" value="2"/>
</dbReference>
<dbReference type="InterPro" id="IPR011009">
    <property type="entry name" value="Kinase-like_dom_sf"/>
</dbReference>
<feature type="domain" description="Protein kinase" evidence="2">
    <location>
        <begin position="233"/>
        <end position="510"/>
    </location>
</feature>
<dbReference type="Pfam" id="PF07714">
    <property type="entry name" value="PK_Tyr_Ser-Thr"/>
    <property type="match status" value="2"/>
</dbReference>
<dbReference type="PROSITE" id="PS50011">
    <property type="entry name" value="PROTEIN_KINASE_DOM"/>
    <property type="match status" value="2"/>
</dbReference>
<dbReference type="GO" id="GO:0005524">
    <property type="term" value="F:ATP binding"/>
    <property type="evidence" value="ECO:0007669"/>
    <property type="project" value="InterPro"/>
</dbReference>
<dbReference type="Proteomes" id="UP001218218">
    <property type="component" value="Unassembled WGS sequence"/>
</dbReference>
<dbReference type="InterPro" id="IPR008271">
    <property type="entry name" value="Ser/Thr_kinase_AS"/>
</dbReference>
<keyword evidence="3" id="KW-0418">Kinase</keyword>
<dbReference type="EMBL" id="JARIHO010000049">
    <property type="protein sequence ID" value="KAJ7322006.1"/>
    <property type="molecule type" value="Genomic_DNA"/>
</dbReference>
<evidence type="ECO:0000313" key="3">
    <source>
        <dbReference type="EMBL" id="KAJ7322006.1"/>
    </source>
</evidence>
<dbReference type="GO" id="GO:0004674">
    <property type="term" value="F:protein serine/threonine kinase activity"/>
    <property type="evidence" value="ECO:0007669"/>
    <property type="project" value="TreeGrafter"/>
</dbReference>
<name>A0AAD6ZHB6_9AGAR</name>
<evidence type="ECO:0000256" key="1">
    <source>
        <dbReference type="SAM" id="MobiDB-lite"/>
    </source>
</evidence>
<dbReference type="InterPro" id="IPR051681">
    <property type="entry name" value="Ser/Thr_Kinases-Pseudokinases"/>
</dbReference>
<feature type="domain" description="Protein kinase" evidence="2">
    <location>
        <begin position="1"/>
        <end position="178"/>
    </location>
</feature>
<dbReference type="SUPFAM" id="SSF56112">
    <property type="entry name" value="Protein kinase-like (PK-like)"/>
    <property type="match status" value="2"/>
</dbReference>
<sequence>MKYLKVCPKDPTERLQMVIGVAEGLEYLHSQGIVHGNLCTKKILVNQKGLPVICGYGMFNVLGPTVNSTALFSSPIRFAAPEYFSDETGASSVRTTAGDVYAFSMVTLEILSEQEPFHHLPTEHAVFKQILQGGRPVRTHLDYQVVTMRIWTVLTSLWDQELSSRPAIGDVVATLIKLRDDGSSMDGNCEPPLPETTLHNDNEDKLSSGEETSFEETSLLGFHGRDLEGRVKQDDPYPFAGGGNANIYRGKLTRSDGRKIRVAIKMIRMSDDGSGQQEEMLRRLKREADIWSRLKHKNILTFIGVCEDLAPLPVLISPFYKFGHVGKYISKHPKVNREALVLGVASGLQFLHNNSVVHGDLKVPNVLVDKHGVPCICDFGISKIVSRRGFTTSNVGTAPYMAPELFFVVDAAGTSSTDTSSSPSTTTRSDVYSFALLVLEILTAEPPKRRPSRPIITVRILADLGPKQADYDAEKVPHRTWCVLDQCWSFEPMLRPGISELLSDLADCFTSNPPQGRAGLLRGLVRSRIAI</sequence>
<proteinExistence type="predicted"/>
<gene>
    <name evidence="3" type="ORF">DFH08DRAFT_889070</name>
</gene>
<comment type="caution">
    <text evidence="3">The sequence shown here is derived from an EMBL/GenBank/DDBJ whole genome shotgun (WGS) entry which is preliminary data.</text>
</comment>
<feature type="compositionally biased region" description="Basic and acidic residues" evidence="1">
    <location>
        <begin position="198"/>
        <end position="208"/>
    </location>
</feature>
<protein>
    <submittedName>
        <fullName evidence="3">Kinase-like domain-containing protein</fullName>
    </submittedName>
</protein>
<dbReference type="PANTHER" id="PTHR44329:SF214">
    <property type="entry name" value="PROTEIN KINASE DOMAIN-CONTAINING PROTEIN"/>
    <property type="match status" value="1"/>
</dbReference>
<keyword evidence="4" id="KW-1185">Reference proteome</keyword>
<dbReference type="PROSITE" id="PS00108">
    <property type="entry name" value="PROTEIN_KINASE_ST"/>
    <property type="match status" value="1"/>
</dbReference>
<dbReference type="InterPro" id="IPR001245">
    <property type="entry name" value="Ser-Thr/Tyr_kinase_cat_dom"/>
</dbReference>
<organism evidence="3 4">
    <name type="scientific">Mycena albidolilacea</name>
    <dbReference type="NCBI Taxonomy" id="1033008"/>
    <lineage>
        <taxon>Eukaryota</taxon>
        <taxon>Fungi</taxon>
        <taxon>Dikarya</taxon>
        <taxon>Basidiomycota</taxon>
        <taxon>Agaricomycotina</taxon>
        <taxon>Agaricomycetes</taxon>
        <taxon>Agaricomycetidae</taxon>
        <taxon>Agaricales</taxon>
        <taxon>Marasmiineae</taxon>
        <taxon>Mycenaceae</taxon>
        <taxon>Mycena</taxon>
    </lineage>
</organism>
<dbReference type="PANTHER" id="PTHR44329">
    <property type="entry name" value="SERINE/THREONINE-PROTEIN KINASE TNNI3K-RELATED"/>
    <property type="match status" value="1"/>
</dbReference>
<accession>A0AAD6ZHB6</accession>
<feature type="region of interest" description="Disordered" evidence="1">
    <location>
        <begin position="183"/>
        <end position="213"/>
    </location>
</feature>
<keyword evidence="3" id="KW-0808">Transferase</keyword>